<feature type="domain" description="Aminopeptidase P N-terminal" evidence="8">
    <location>
        <begin position="2"/>
        <end position="134"/>
    </location>
</feature>
<evidence type="ECO:0000256" key="1">
    <source>
        <dbReference type="ARBA" id="ARBA00001424"/>
    </source>
</evidence>
<dbReference type="PANTHER" id="PTHR43226">
    <property type="entry name" value="XAA-PRO AMINOPEPTIDASE 3"/>
    <property type="match status" value="1"/>
</dbReference>
<dbReference type="Gene3D" id="3.40.350.10">
    <property type="entry name" value="Creatinase/prolidase N-terminal domain"/>
    <property type="match status" value="1"/>
</dbReference>
<comment type="caution">
    <text evidence="9">The sequence shown here is derived from an EMBL/GenBank/DDBJ whole genome shotgun (WGS) entry which is preliminary data.</text>
</comment>
<evidence type="ECO:0000256" key="2">
    <source>
        <dbReference type="ARBA" id="ARBA00001936"/>
    </source>
</evidence>
<accession>A0ABW5KF39</accession>
<dbReference type="EC" id="3.4.11.9" evidence="4"/>
<sequence>MFSADTYRNRREVLRDRIGNGILLFLGNIEHPINFEHNTYPFRQDSTFLYYFGINAPSLAAVIDIDEGQTIVFGDEMTMDQIVWMGQQQTLHERCLETNVTESRPYNSLFAYVQEALATNREVHYLPPYQPSNKILLHHLLNRPLTSFHPSIIFIEAVVAQRSIKETQEVSEIEEAVRVSAEMHLLAMRLAKPGMREREIASAIRHFAADQGCSLAYPPILTIHGEILHNSYQQHLLKEGDLLLNDSGAETYRGYAGDLTRTFPVGKRFTSKQRELYDIVYYAFQSAKSRLQPGVSFKEIHLHACESLVEGLIAIGLMKGNAKEAVKQHAHTMFFQCGLGHLIGLDVHDMEDLGEQYIGYTASAPKDTRTFGLKSLRLGKALEPGFVVTVEPGIYIIPELIDQWRAENKLSDFINYSKLETYRDFGGIRIEDDFLITQDSYRLLGPELIKTADEIENYRANYV</sequence>
<keyword evidence="6 9" id="KW-0378">Hydrolase</keyword>
<organism evidence="9 10">
    <name type="scientific">Sphingobacterium suaedae</name>
    <dbReference type="NCBI Taxonomy" id="1686402"/>
    <lineage>
        <taxon>Bacteria</taxon>
        <taxon>Pseudomonadati</taxon>
        <taxon>Bacteroidota</taxon>
        <taxon>Sphingobacteriia</taxon>
        <taxon>Sphingobacteriales</taxon>
        <taxon>Sphingobacteriaceae</taxon>
        <taxon>Sphingobacterium</taxon>
    </lineage>
</organism>
<dbReference type="EMBL" id="JBHULR010000003">
    <property type="protein sequence ID" value="MFD2546913.1"/>
    <property type="molecule type" value="Genomic_DNA"/>
</dbReference>
<dbReference type="InterPro" id="IPR029149">
    <property type="entry name" value="Creatin/AminoP/Spt16_N"/>
</dbReference>
<comment type="similarity">
    <text evidence="3">Belongs to the peptidase M24B family.</text>
</comment>
<evidence type="ECO:0000259" key="8">
    <source>
        <dbReference type="SMART" id="SM01011"/>
    </source>
</evidence>
<proteinExistence type="inferred from homology"/>
<gene>
    <name evidence="9" type="ORF">ACFSR5_04540</name>
</gene>
<comment type="cofactor">
    <cofactor evidence="2">
        <name>Mn(2+)</name>
        <dbReference type="ChEBI" id="CHEBI:29035"/>
    </cofactor>
</comment>
<evidence type="ECO:0000256" key="4">
    <source>
        <dbReference type="ARBA" id="ARBA00012574"/>
    </source>
</evidence>
<dbReference type="SMART" id="SM01011">
    <property type="entry name" value="AMP_N"/>
    <property type="match status" value="1"/>
</dbReference>
<dbReference type="Gene3D" id="3.90.230.10">
    <property type="entry name" value="Creatinase/methionine aminopeptidase superfamily"/>
    <property type="match status" value="1"/>
</dbReference>
<evidence type="ECO:0000313" key="10">
    <source>
        <dbReference type="Proteomes" id="UP001597545"/>
    </source>
</evidence>
<keyword evidence="9" id="KW-0645">Protease</keyword>
<keyword evidence="7" id="KW-0464">Manganese</keyword>
<keyword evidence="9" id="KW-0031">Aminopeptidase</keyword>
<dbReference type="Pfam" id="PF00557">
    <property type="entry name" value="Peptidase_M24"/>
    <property type="match status" value="1"/>
</dbReference>
<protein>
    <recommendedName>
        <fullName evidence="4">Xaa-Pro aminopeptidase</fullName>
        <ecNumber evidence="4">3.4.11.9</ecNumber>
    </recommendedName>
</protein>
<dbReference type="CDD" id="cd01087">
    <property type="entry name" value="Prolidase"/>
    <property type="match status" value="1"/>
</dbReference>
<dbReference type="PANTHER" id="PTHR43226:SF4">
    <property type="entry name" value="XAA-PRO AMINOPEPTIDASE 3"/>
    <property type="match status" value="1"/>
</dbReference>
<name>A0ABW5KF39_9SPHI</name>
<dbReference type="SUPFAM" id="SSF53092">
    <property type="entry name" value="Creatinase/prolidase N-terminal domain"/>
    <property type="match status" value="1"/>
</dbReference>
<dbReference type="InterPro" id="IPR036005">
    <property type="entry name" value="Creatinase/aminopeptidase-like"/>
</dbReference>
<evidence type="ECO:0000313" key="9">
    <source>
        <dbReference type="EMBL" id="MFD2546913.1"/>
    </source>
</evidence>
<dbReference type="SUPFAM" id="SSF55920">
    <property type="entry name" value="Creatinase/aminopeptidase"/>
    <property type="match status" value="1"/>
</dbReference>
<dbReference type="InterPro" id="IPR052433">
    <property type="entry name" value="X-Pro_dipept-like"/>
</dbReference>
<dbReference type="Proteomes" id="UP001597545">
    <property type="component" value="Unassembled WGS sequence"/>
</dbReference>
<dbReference type="InterPro" id="IPR000994">
    <property type="entry name" value="Pept_M24"/>
</dbReference>
<evidence type="ECO:0000256" key="6">
    <source>
        <dbReference type="ARBA" id="ARBA00022801"/>
    </source>
</evidence>
<keyword evidence="5" id="KW-0479">Metal-binding</keyword>
<dbReference type="GO" id="GO:0004177">
    <property type="term" value="F:aminopeptidase activity"/>
    <property type="evidence" value="ECO:0007669"/>
    <property type="project" value="UniProtKB-KW"/>
</dbReference>
<dbReference type="RefSeq" id="WP_380901164.1">
    <property type="nucleotide sequence ID" value="NZ_JBHUEG010000007.1"/>
</dbReference>
<evidence type="ECO:0000256" key="5">
    <source>
        <dbReference type="ARBA" id="ARBA00022723"/>
    </source>
</evidence>
<comment type="catalytic activity">
    <reaction evidence="1">
        <text>Release of any N-terminal amino acid, including proline, that is linked to proline, even from a dipeptide or tripeptide.</text>
        <dbReference type="EC" id="3.4.11.9"/>
    </reaction>
</comment>
<dbReference type="Pfam" id="PF05195">
    <property type="entry name" value="AMP_N"/>
    <property type="match status" value="1"/>
</dbReference>
<keyword evidence="10" id="KW-1185">Reference proteome</keyword>
<evidence type="ECO:0000256" key="3">
    <source>
        <dbReference type="ARBA" id="ARBA00008766"/>
    </source>
</evidence>
<dbReference type="InterPro" id="IPR007865">
    <property type="entry name" value="Aminopep_P_N"/>
</dbReference>
<reference evidence="10" key="1">
    <citation type="journal article" date="2019" name="Int. J. Syst. Evol. Microbiol.">
        <title>The Global Catalogue of Microorganisms (GCM) 10K type strain sequencing project: providing services to taxonomists for standard genome sequencing and annotation.</title>
        <authorList>
            <consortium name="The Broad Institute Genomics Platform"/>
            <consortium name="The Broad Institute Genome Sequencing Center for Infectious Disease"/>
            <person name="Wu L."/>
            <person name="Ma J."/>
        </authorList>
    </citation>
    <scope>NUCLEOTIDE SEQUENCE [LARGE SCALE GENOMIC DNA]</scope>
    <source>
        <strain evidence="10">KCTC 42662</strain>
    </source>
</reference>
<evidence type="ECO:0000256" key="7">
    <source>
        <dbReference type="ARBA" id="ARBA00023211"/>
    </source>
</evidence>